<comment type="caution">
    <text evidence="1">The sequence shown here is derived from an EMBL/GenBank/DDBJ whole genome shotgun (WGS) entry which is preliminary data.</text>
</comment>
<accession>A0AA37SRM9</accession>
<dbReference type="AlphaFoldDB" id="A0AA37SRM9"/>
<organism evidence="1 2">
    <name type="scientific">Portibacter lacus</name>
    <dbReference type="NCBI Taxonomy" id="1099794"/>
    <lineage>
        <taxon>Bacteria</taxon>
        <taxon>Pseudomonadati</taxon>
        <taxon>Bacteroidota</taxon>
        <taxon>Saprospiria</taxon>
        <taxon>Saprospirales</taxon>
        <taxon>Haliscomenobacteraceae</taxon>
        <taxon>Portibacter</taxon>
    </lineage>
</organism>
<name>A0AA37SRM9_9BACT</name>
<keyword evidence="2" id="KW-1185">Reference proteome</keyword>
<evidence type="ECO:0000313" key="2">
    <source>
        <dbReference type="Proteomes" id="UP001156666"/>
    </source>
</evidence>
<protein>
    <submittedName>
        <fullName evidence="1">Uncharacterized protein</fullName>
    </submittedName>
</protein>
<sequence>MLIQAQQEKVIFPDFRAGITPSSFLNGYSGVQFSIDKAIKPTVNLTTEIAYIFDSPYQAQGFRIRPGIESLVLRGRGIGLTMGIHGHYRWTKEYRTLIQTASNGEFQTILHNYERTRNYYGGVGTINIFIPSGKRWTWEFGGGLGAARYFINGSQEPIMIDQFFEEEVDFFIDWNYNIGPIFYLHFNISYVISP</sequence>
<dbReference type="Proteomes" id="UP001156666">
    <property type="component" value="Unassembled WGS sequence"/>
</dbReference>
<proteinExistence type="predicted"/>
<evidence type="ECO:0000313" key="1">
    <source>
        <dbReference type="EMBL" id="GLR18712.1"/>
    </source>
</evidence>
<dbReference type="EMBL" id="BSOH01000023">
    <property type="protein sequence ID" value="GLR18712.1"/>
    <property type="molecule type" value="Genomic_DNA"/>
</dbReference>
<reference evidence="1" key="2">
    <citation type="submission" date="2023-01" db="EMBL/GenBank/DDBJ databases">
        <title>Draft genome sequence of Portibacter lacus strain NBRC 108769.</title>
        <authorList>
            <person name="Sun Q."/>
            <person name="Mori K."/>
        </authorList>
    </citation>
    <scope>NUCLEOTIDE SEQUENCE</scope>
    <source>
        <strain evidence="1">NBRC 108769</strain>
    </source>
</reference>
<gene>
    <name evidence="1" type="ORF">GCM10007940_33280</name>
</gene>
<reference evidence="1" key="1">
    <citation type="journal article" date="2014" name="Int. J. Syst. Evol. Microbiol.">
        <title>Complete genome sequence of Corynebacterium casei LMG S-19264T (=DSM 44701T), isolated from a smear-ripened cheese.</title>
        <authorList>
            <consortium name="US DOE Joint Genome Institute (JGI-PGF)"/>
            <person name="Walter F."/>
            <person name="Albersmeier A."/>
            <person name="Kalinowski J."/>
            <person name="Ruckert C."/>
        </authorList>
    </citation>
    <scope>NUCLEOTIDE SEQUENCE</scope>
    <source>
        <strain evidence="1">NBRC 108769</strain>
    </source>
</reference>